<dbReference type="GO" id="GO:0008483">
    <property type="term" value="F:transaminase activity"/>
    <property type="evidence" value="ECO:0007669"/>
    <property type="project" value="UniProtKB-KW"/>
</dbReference>
<dbReference type="InterPro" id="IPR050881">
    <property type="entry name" value="LL-DAP_aminotransferase"/>
</dbReference>
<dbReference type="InterPro" id="IPR015421">
    <property type="entry name" value="PyrdxlP-dep_Trfase_major"/>
</dbReference>
<dbReference type="Proteomes" id="UP000019151">
    <property type="component" value="Chromosome"/>
</dbReference>
<keyword evidence="3 4" id="KW-0808">Transferase</keyword>
<reference evidence="6 7" key="1">
    <citation type="journal article" date="2014" name="Genome Announc.">
        <title>Genome Sequence and Methylome of Soil Bacterium Gemmatirosa kalamazoonensis KBS708T, a Member of the Rarely Cultivated Gemmatimonadetes Phylum.</title>
        <authorList>
            <person name="Debruyn J.M."/>
            <person name="Radosevich M."/>
            <person name="Wommack K.E."/>
            <person name="Polson S.W."/>
            <person name="Hauser L.J."/>
            <person name="Fawaz M.N."/>
            <person name="Korlach J."/>
            <person name="Tsai Y.C."/>
        </authorList>
    </citation>
    <scope>NUCLEOTIDE SEQUENCE [LARGE SCALE GENOMIC DNA]</scope>
    <source>
        <strain evidence="6 7">KBS708</strain>
    </source>
</reference>
<dbReference type="GO" id="GO:0030170">
    <property type="term" value="F:pyridoxal phosphate binding"/>
    <property type="evidence" value="ECO:0007669"/>
    <property type="project" value="InterPro"/>
</dbReference>
<protein>
    <recommendedName>
        <fullName evidence="4">Aminotransferase</fullName>
        <ecNumber evidence="4">2.6.1.-</ecNumber>
    </recommendedName>
</protein>
<dbReference type="eggNOG" id="COG0436">
    <property type="taxonomic scope" value="Bacteria"/>
</dbReference>
<dbReference type="Pfam" id="PF00155">
    <property type="entry name" value="Aminotran_1_2"/>
    <property type="match status" value="1"/>
</dbReference>
<sequence length="393" mass="41334">MPPAPSPTASLSQLPPYVFAELDRLKADARARGQAYLDLGIGSPDQPTPPAVVDAVQRAIADTSRHGYPPFRGSPELLAAAAGFMAERFGVVIDAERQVVALSGSKEGIAQILAAYCGAGDVALVPDVYYPVYGRAPLLNGAEVHLLRAAAPDFLPSLDDVPASVLSRAKVLVVNYPNNPTGAVADRAFLDRAVAFARDHDLLLVSDLAYSELTYDGFVAPSIFEIDGAAAVAVEMHSCSKAFNMAGLRIGFATGRPDALDALLAYRSNVGYGTPWVAQAAGAHAFSHWRELSAPVTAEYKRRRDAVYGALAAAGWDAAPPKGAMYAWLPVPAGFDDWGWVRAALDETGIVVTPGLAFGPGGQGFFRISLVQPAHVLSDAVTRLAQLAEAPVS</sequence>
<proteinExistence type="inferred from homology"/>
<name>W0RIY7_9BACT</name>
<dbReference type="EC" id="2.6.1.-" evidence="4"/>
<organism evidence="6 7">
    <name type="scientific">Gemmatirosa kalamazoonensis</name>
    <dbReference type="NCBI Taxonomy" id="861299"/>
    <lineage>
        <taxon>Bacteria</taxon>
        <taxon>Pseudomonadati</taxon>
        <taxon>Gemmatimonadota</taxon>
        <taxon>Gemmatimonadia</taxon>
        <taxon>Gemmatimonadales</taxon>
        <taxon>Gemmatimonadaceae</taxon>
        <taxon>Gemmatirosa</taxon>
    </lineage>
</organism>
<gene>
    <name evidence="6" type="ORF">J421_2865</name>
</gene>
<evidence type="ECO:0000259" key="5">
    <source>
        <dbReference type="Pfam" id="PF00155"/>
    </source>
</evidence>
<dbReference type="CDD" id="cd00609">
    <property type="entry name" value="AAT_like"/>
    <property type="match status" value="1"/>
</dbReference>
<dbReference type="KEGG" id="gba:J421_2865"/>
<dbReference type="PROSITE" id="PS00105">
    <property type="entry name" value="AA_TRANSFER_CLASS_1"/>
    <property type="match status" value="1"/>
</dbReference>
<dbReference type="Gene3D" id="3.40.640.10">
    <property type="entry name" value="Type I PLP-dependent aspartate aminotransferase-like (Major domain)"/>
    <property type="match status" value="1"/>
</dbReference>
<dbReference type="OrthoDB" id="9763453at2"/>
<evidence type="ECO:0000256" key="4">
    <source>
        <dbReference type="RuleBase" id="RU000481"/>
    </source>
</evidence>
<keyword evidence="2 4" id="KW-0032">Aminotransferase</keyword>
<dbReference type="PANTHER" id="PTHR42832">
    <property type="entry name" value="AMINO ACID AMINOTRANSFERASE"/>
    <property type="match status" value="1"/>
</dbReference>
<comment type="similarity">
    <text evidence="4">Belongs to the class-I pyridoxal-phosphate-dependent aminotransferase family.</text>
</comment>
<dbReference type="Gene3D" id="3.90.1150.10">
    <property type="entry name" value="Aspartate Aminotransferase, domain 1"/>
    <property type="match status" value="1"/>
</dbReference>
<dbReference type="RefSeq" id="WP_025411871.1">
    <property type="nucleotide sequence ID" value="NZ_CP007128.1"/>
</dbReference>
<accession>W0RIY7</accession>
<dbReference type="PATRIC" id="fig|861299.3.peg.2916"/>
<evidence type="ECO:0000313" key="7">
    <source>
        <dbReference type="Proteomes" id="UP000019151"/>
    </source>
</evidence>
<evidence type="ECO:0000256" key="2">
    <source>
        <dbReference type="ARBA" id="ARBA00022576"/>
    </source>
</evidence>
<comment type="cofactor">
    <cofactor evidence="1 4">
        <name>pyridoxal 5'-phosphate</name>
        <dbReference type="ChEBI" id="CHEBI:597326"/>
    </cofactor>
</comment>
<dbReference type="InterPro" id="IPR004839">
    <property type="entry name" value="Aminotransferase_I/II_large"/>
</dbReference>
<dbReference type="InterPro" id="IPR004838">
    <property type="entry name" value="NHTrfase_class1_PyrdxlP-BS"/>
</dbReference>
<dbReference type="SUPFAM" id="SSF53383">
    <property type="entry name" value="PLP-dependent transferases"/>
    <property type="match status" value="1"/>
</dbReference>
<feature type="domain" description="Aminotransferase class I/classII large" evidence="5">
    <location>
        <begin position="36"/>
        <end position="372"/>
    </location>
</feature>
<dbReference type="InParanoid" id="W0RIY7"/>
<evidence type="ECO:0000256" key="3">
    <source>
        <dbReference type="ARBA" id="ARBA00022679"/>
    </source>
</evidence>
<evidence type="ECO:0000313" key="6">
    <source>
        <dbReference type="EMBL" id="AHG90402.1"/>
    </source>
</evidence>
<keyword evidence="7" id="KW-1185">Reference proteome</keyword>
<dbReference type="InterPro" id="IPR015422">
    <property type="entry name" value="PyrdxlP-dep_Trfase_small"/>
</dbReference>
<dbReference type="InterPro" id="IPR015424">
    <property type="entry name" value="PyrdxlP-dep_Trfase"/>
</dbReference>
<dbReference type="STRING" id="861299.J421_2865"/>
<dbReference type="HOGENOM" id="CLU_017584_4_5_0"/>
<evidence type="ECO:0000256" key="1">
    <source>
        <dbReference type="ARBA" id="ARBA00001933"/>
    </source>
</evidence>
<dbReference type="PANTHER" id="PTHR42832:SF4">
    <property type="entry name" value="BLR3474 PROTEIN"/>
    <property type="match status" value="1"/>
</dbReference>
<dbReference type="EMBL" id="CP007128">
    <property type="protein sequence ID" value="AHG90402.1"/>
    <property type="molecule type" value="Genomic_DNA"/>
</dbReference>
<dbReference type="AlphaFoldDB" id="W0RIY7"/>